<comment type="similarity">
    <text evidence="2">Belongs to the class-V pyridoxal-phosphate-dependent aminotransferase family.</text>
</comment>
<feature type="binding site" evidence="6">
    <location>
        <position position="356"/>
    </location>
    <ligand>
        <name>substrate</name>
    </ligand>
</feature>
<name>A0A9Q3ZDY4_9ACTN</name>
<dbReference type="RefSeq" id="WP_232653111.1">
    <property type="nucleotide sequence ID" value="NZ_JAJSBI010000024.1"/>
</dbReference>
<proteinExistence type="inferred from homology"/>
<dbReference type="InterPro" id="IPR000192">
    <property type="entry name" value="Aminotrans_V_dom"/>
</dbReference>
<evidence type="ECO:0000256" key="3">
    <source>
        <dbReference type="ARBA" id="ARBA00022576"/>
    </source>
</evidence>
<dbReference type="InterPro" id="IPR024169">
    <property type="entry name" value="SP_NH2Trfase/AEP_transaminase"/>
</dbReference>
<comment type="cofactor">
    <cofactor evidence="1 7">
        <name>pyridoxal 5'-phosphate</name>
        <dbReference type="ChEBI" id="CHEBI:597326"/>
    </cofactor>
</comment>
<dbReference type="PANTHER" id="PTHR21152:SF24">
    <property type="entry name" value="ALANINE--GLYOXYLATE AMINOTRANSFERASE 1"/>
    <property type="match status" value="1"/>
</dbReference>
<dbReference type="Pfam" id="PF00266">
    <property type="entry name" value="Aminotran_5"/>
    <property type="match status" value="1"/>
</dbReference>
<dbReference type="InterPro" id="IPR015422">
    <property type="entry name" value="PyrdxlP-dep_Trfase_small"/>
</dbReference>
<gene>
    <name evidence="9" type="ORF">LJ657_35960</name>
</gene>
<protein>
    <submittedName>
        <fullName evidence="9">Aminotransferase class V-fold PLP-dependent enzyme</fullName>
    </submittedName>
</protein>
<dbReference type="PANTHER" id="PTHR21152">
    <property type="entry name" value="AMINOTRANSFERASE CLASS V"/>
    <property type="match status" value="1"/>
</dbReference>
<dbReference type="PIRSF" id="PIRSF000524">
    <property type="entry name" value="SPT"/>
    <property type="match status" value="1"/>
</dbReference>
<evidence type="ECO:0000256" key="7">
    <source>
        <dbReference type="PIRSR" id="PIRSR000524-50"/>
    </source>
</evidence>
<dbReference type="Gene3D" id="3.40.640.10">
    <property type="entry name" value="Type I PLP-dependent aspartate aminotransferase-like (Major domain)"/>
    <property type="match status" value="1"/>
</dbReference>
<sequence>MTRTATREEAGRTSPVAPLAMVVGPTRPPASVLQRMSAPAPPLTDREFIAEFGRCLARLRRLVGSASAEVAVVPGSGTHGMESIAASLLEPGVPVLVASTGMWGDRWRDICLRHDIPVRAPRFPVGRAPDPELLEKLLARREHQALLVAHVDSSSGVRADLPELARLARKYDALILVDGVSAIGAEHIELDSWGLDVYLGGPPKGLAGPAGLATYAFSARAARRLRERAWRPHTYSLDLAPWLPVMAATERGEFGYFQSPAGNLVLGLSEALRLALEEGRQARVGRHRALRDLLHEGLADIGVPLLVPQERDRAYGVTVGEVPQGLGEGALLSAVAEQGVLLQAGTFRPLGRNTFRIGHLGSVTEADITRTIAALRAGLTRSRRRL</sequence>
<keyword evidence="10" id="KW-1185">Reference proteome</keyword>
<evidence type="ECO:0000259" key="8">
    <source>
        <dbReference type="Pfam" id="PF00266"/>
    </source>
</evidence>
<feature type="modified residue" description="N6-(pyridoxal phosphate)lysine" evidence="7">
    <location>
        <position position="204"/>
    </location>
</feature>
<comment type="caution">
    <text evidence="9">The sequence shown here is derived from an EMBL/GenBank/DDBJ whole genome shotgun (WGS) entry which is preliminary data.</text>
</comment>
<dbReference type="GO" id="GO:0008453">
    <property type="term" value="F:alanine-glyoxylate transaminase activity"/>
    <property type="evidence" value="ECO:0007669"/>
    <property type="project" value="TreeGrafter"/>
</dbReference>
<dbReference type="EMBL" id="JAJSBI010000024">
    <property type="protein sequence ID" value="MCD9878910.1"/>
    <property type="molecule type" value="Genomic_DNA"/>
</dbReference>
<evidence type="ECO:0000256" key="2">
    <source>
        <dbReference type="ARBA" id="ARBA00009236"/>
    </source>
</evidence>
<keyword evidence="3 9" id="KW-0032">Aminotransferase</keyword>
<evidence type="ECO:0000256" key="5">
    <source>
        <dbReference type="ARBA" id="ARBA00022898"/>
    </source>
</evidence>
<organism evidence="9 10">
    <name type="scientific">Streptomyces guryensis</name>
    <dbReference type="NCBI Taxonomy" id="2886947"/>
    <lineage>
        <taxon>Bacteria</taxon>
        <taxon>Bacillati</taxon>
        <taxon>Actinomycetota</taxon>
        <taxon>Actinomycetes</taxon>
        <taxon>Kitasatosporales</taxon>
        <taxon>Streptomycetaceae</taxon>
        <taxon>Streptomyces</taxon>
    </lineage>
</organism>
<accession>A0A9Q3ZDY4</accession>
<evidence type="ECO:0000256" key="4">
    <source>
        <dbReference type="ARBA" id="ARBA00022679"/>
    </source>
</evidence>
<feature type="domain" description="Aminotransferase class V" evidence="8">
    <location>
        <begin position="51"/>
        <end position="345"/>
    </location>
</feature>
<keyword evidence="4" id="KW-0808">Transferase</keyword>
<evidence type="ECO:0000313" key="9">
    <source>
        <dbReference type="EMBL" id="MCD9878910.1"/>
    </source>
</evidence>
<dbReference type="GO" id="GO:0019265">
    <property type="term" value="P:glycine biosynthetic process, by transamination of glyoxylate"/>
    <property type="evidence" value="ECO:0007669"/>
    <property type="project" value="TreeGrafter"/>
</dbReference>
<dbReference type="AlphaFoldDB" id="A0A9Q3ZDY4"/>
<dbReference type="InterPro" id="IPR015424">
    <property type="entry name" value="PyrdxlP-dep_Trfase"/>
</dbReference>
<dbReference type="InterPro" id="IPR015421">
    <property type="entry name" value="PyrdxlP-dep_Trfase_major"/>
</dbReference>
<evidence type="ECO:0000256" key="6">
    <source>
        <dbReference type="PIRSR" id="PIRSR000524-1"/>
    </source>
</evidence>
<reference evidence="9" key="1">
    <citation type="submission" date="2021-12" db="EMBL/GenBank/DDBJ databases">
        <authorList>
            <person name="Lee J.-H."/>
            <person name="Kim S.-B."/>
        </authorList>
    </citation>
    <scope>NUCLEOTIDE SEQUENCE</scope>
    <source>
        <strain evidence="9">NR30</strain>
    </source>
</reference>
<dbReference type="Gene3D" id="3.90.1150.10">
    <property type="entry name" value="Aspartate Aminotransferase, domain 1"/>
    <property type="match status" value="1"/>
</dbReference>
<keyword evidence="5 7" id="KW-0663">Pyridoxal phosphate</keyword>
<evidence type="ECO:0000256" key="1">
    <source>
        <dbReference type="ARBA" id="ARBA00001933"/>
    </source>
</evidence>
<dbReference type="Proteomes" id="UP001108029">
    <property type="component" value="Unassembled WGS sequence"/>
</dbReference>
<evidence type="ECO:0000313" key="10">
    <source>
        <dbReference type="Proteomes" id="UP001108029"/>
    </source>
</evidence>
<dbReference type="SUPFAM" id="SSF53383">
    <property type="entry name" value="PLP-dependent transferases"/>
    <property type="match status" value="1"/>
</dbReference>
<dbReference type="GO" id="GO:0004760">
    <property type="term" value="F:L-serine-pyruvate transaminase activity"/>
    <property type="evidence" value="ECO:0007669"/>
    <property type="project" value="TreeGrafter"/>
</dbReference>